<feature type="compositionally biased region" description="Polar residues" evidence="1">
    <location>
        <begin position="68"/>
        <end position="99"/>
    </location>
</feature>
<name>A0A7S2EZC7_9DINO</name>
<feature type="compositionally biased region" description="Pro residues" evidence="1">
    <location>
        <begin position="56"/>
        <end position="67"/>
    </location>
</feature>
<feature type="region of interest" description="Disordered" evidence="1">
    <location>
        <begin position="1"/>
        <end position="142"/>
    </location>
</feature>
<reference evidence="2" key="1">
    <citation type="submission" date="2021-01" db="EMBL/GenBank/DDBJ databases">
        <authorList>
            <person name="Corre E."/>
            <person name="Pelletier E."/>
            <person name="Niang G."/>
            <person name="Scheremetjew M."/>
            <person name="Finn R."/>
            <person name="Kale V."/>
            <person name="Holt S."/>
            <person name="Cochrane G."/>
            <person name="Meng A."/>
            <person name="Brown T."/>
            <person name="Cohen L."/>
        </authorList>
    </citation>
    <scope>NUCLEOTIDE SEQUENCE</scope>
    <source>
        <strain evidence="2">CCMP2222</strain>
    </source>
</reference>
<feature type="compositionally biased region" description="Basic and acidic residues" evidence="1">
    <location>
        <begin position="235"/>
        <end position="245"/>
    </location>
</feature>
<feature type="compositionally biased region" description="Low complexity" evidence="1">
    <location>
        <begin position="189"/>
        <end position="226"/>
    </location>
</feature>
<sequence>MFEQRCQTPRRDGETMRPRMIPRSEPHDIRSSRISREDSQARAAPPSLPRPVGTAPQPPPSFVPPMPQSAQTTPTISVTPPKQAGTQEVQRLQRSNSLQVPGVAAQPGAPSSNIQALAAQFQARPTQEQQVLSGRPGVRPPMKDLELAMDEDEVMPEQVEMGMSPIRREPAEPVAQAAGAGGHLREPMAASLASSASAPDARSMGVGASAGVVGGSAAARQAVASRESTLPEVPVSERIRKLQGR</sequence>
<accession>A0A7S2EZC7</accession>
<organism evidence="2">
    <name type="scientific">Alexandrium andersonii</name>
    <dbReference type="NCBI Taxonomy" id="327968"/>
    <lineage>
        <taxon>Eukaryota</taxon>
        <taxon>Sar</taxon>
        <taxon>Alveolata</taxon>
        <taxon>Dinophyceae</taxon>
        <taxon>Gonyaulacales</taxon>
        <taxon>Pyrocystaceae</taxon>
        <taxon>Alexandrium</taxon>
    </lineage>
</organism>
<evidence type="ECO:0000313" key="2">
    <source>
        <dbReference type="EMBL" id="CAD9363693.1"/>
    </source>
</evidence>
<proteinExistence type="predicted"/>
<feature type="compositionally biased region" description="Basic and acidic residues" evidence="1">
    <location>
        <begin position="9"/>
        <end position="40"/>
    </location>
</feature>
<feature type="compositionally biased region" description="Polar residues" evidence="1">
    <location>
        <begin position="123"/>
        <end position="132"/>
    </location>
</feature>
<dbReference type="EMBL" id="HBGQ01000302">
    <property type="protein sequence ID" value="CAD9363693.1"/>
    <property type="molecule type" value="Transcribed_RNA"/>
</dbReference>
<dbReference type="AlphaFoldDB" id="A0A7S2EZC7"/>
<feature type="region of interest" description="Disordered" evidence="1">
    <location>
        <begin position="173"/>
        <end position="245"/>
    </location>
</feature>
<protein>
    <submittedName>
        <fullName evidence="2">Uncharacterized protein</fullName>
    </submittedName>
</protein>
<gene>
    <name evidence="2" type="ORF">AAND1436_LOCUS151</name>
</gene>
<evidence type="ECO:0000256" key="1">
    <source>
        <dbReference type="SAM" id="MobiDB-lite"/>
    </source>
</evidence>